<dbReference type="RefSeq" id="WP_036707729.1">
    <property type="nucleotide sequence ID" value="NZ_JRKQ01000013.1"/>
</dbReference>
<protein>
    <recommendedName>
        <fullName evidence="4">Rap1a immunity protein domain-containing protein</fullName>
    </recommendedName>
</protein>
<name>A0A099GJY9_9RHOB</name>
<feature type="signal peptide" evidence="1">
    <location>
        <begin position="1"/>
        <end position="20"/>
    </location>
</feature>
<reference evidence="2 3" key="2">
    <citation type="submission" date="2014-10" db="EMBL/GenBank/DDBJ databases">
        <title>Paracoccus sanguinis sp. nov., isolated from clinical specimens of New York State patients.</title>
        <authorList>
            <person name="Mingle L.A."/>
            <person name="Cole J.A."/>
            <person name="Lapierre P."/>
            <person name="Musser K.A."/>
        </authorList>
    </citation>
    <scope>NUCLEOTIDE SEQUENCE [LARGE SCALE GENOMIC DNA]</scope>
    <source>
        <strain evidence="2 3">5503</strain>
    </source>
</reference>
<dbReference type="EMBL" id="JRKQ01000013">
    <property type="protein sequence ID" value="KGJ23031.1"/>
    <property type="molecule type" value="Genomic_DNA"/>
</dbReference>
<evidence type="ECO:0000256" key="1">
    <source>
        <dbReference type="SAM" id="SignalP"/>
    </source>
</evidence>
<reference evidence="2 3" key="1">
    <citation type="submission" date="2014-09" db="EMBL/GenBank/DDBJ databases">
        <authorList>
            <person name="McGinnis J.M."/>
            <person name="Wolfgang W.J."/>
        </authorList>
    </citation>
    <scope>NUCLEOTIDE SEQUENCE [LARGE SCALE GENOMIC DNA]</scope>
    <source>
        <strain evidence="2 3">5503</strain>
    </source>
</reference>
<dbReference type="AlphaFoldDB" id="A0A099GJY9"/>
<organism evidence="2 3">
    <name type="scientific">Paracoccus sanguinis</name>
    <dbReference type="NCBI Taxonomy" id="1545044"/>
    <lineage>
        <taxon>Bacteria</taxon>
        <taxon>Pseudomonadati</taxon>
        <taxon>Pseudomonadota</taxon>
        <taxon>Alphaproteobacteria</taxon>
        <taxon>Rhodobacterales</taxon>
        <taxon>Paracoccaceae</taxon>
        <taxon>Paracoccus</taxon>
    </lineage>
</organism>
<sequence length="119" mass="12595">MPRFPLCLALALALATPAAAQVTEEDVCEVAGDLMHIAVTQREGGATQRQAARYIAAGIGEAASNQSGSRADRQHVANLLGGMATTLLRIAYSLDLDPRIDNAQVAARTVYAMCLRDEL</sequence>
<evidence type="ECO:0008006" key="4">
    <source>
        <dbReference type="Google" id="ProtNLM"/>
    </source>
</evidence>
<proteinExistence type="predicted"/>
<evidence type="ECO:0000313" key="2">
    <source>
        <dbReference type="EMBL" id="KGJ23031.1"/>
    </source>
</evidence>
<keyword evidence="1" id="KW-0732">Signal</keyword>
<evidence type="ECO:0000313" key="3">
    <source>
        <dbReference type="Proteomes" id="UP000029858"/>
    </source>
</evidence>
<gene>
    <name evidence="2" type="ORF">IX56_04520</name>
</gene>
<feature type="chain" id="PRO_5001955628" description="Rap1a immunity protein domain-containing protein" evidence="1">
    <location>
        <begin position="21"/>
        <end position="119"/>
    </location>
</feature>
<accession>A0A099GJY9</accession>
<dbReference type="Proteomes" id="UP000029858">
    <property type="component" value="Unassembled WGS sequence"/>
</dbReference>
<comment type="caution">
    <text evidence="2">The sequence shown here is derived from an EMBL/GenBank/DDBJ whole genome shotgun (WGS) entry which is preliminary data.</text>
</comment>